<dbReference type="Pfam" id="PF02540">
    <property type="entry name" value="NAD_synthase"/>
    <property type="match status" value="1"/>
</dbReference>
<dbReference type="InterPro" id="IPR036278">
    <property type="entry name" value="Sialidase_sf"/>
</dbReference>
<dbReference type="UniPathway" id="UPA00189">
    <property type="reaction ID" value="UER00296"/>
</dbReference>
<dbReference type="InterPro" id="IPR025777">
    <property type="entry name" value="GMPS_ATP_PPase_dom"/>
</dbReference>
<dbReference type="PANTHER" id="PTHR11922:SF2">
    <property type="entry name" value="GMP SYNTHASE [GLUTAMINE-HYDROLYZING]"/>
    <property type="match status" value="1"/>
</dbReference>
<keyword evidence="15" id="KW-0812">Transmembrane</keyword>
<dbReference type="SUPFAM" id="SSF54810">
    <property type="entry name" value="GMP synthetase C-terminal dimerisation domain"/>
    <property type="match status" value="2"/>
</dbReference>
<dbReference type="CDD" id="cd01742">
    <property type="entry name" value="GATase1_GMP_Synthase"/>
    <property type="match status" value="1"/>
</dbReference>
<dbReference type="InterPro" id="IPR022310">
    <property type="entry name" value="NAD/GMP_synthase"/>
</dbReference>
<keyword evidence="10 14" id="KW-0658">Purine biosynthesis</keyword>
<dbReference type="EC" id="6.3.5.2" evidence="4"/>
<dbReference type="NCBIfam" id="NF000848">
    <property type="entry name" value="PRK00074.1"/>
    <property type="match status" value="1"/>
</dbReference>
<evidence type="ECO:0000256" key="6">
    <source>
        <dbReference type="ARBA" id="ARBA00022729"/>
    </source>
</evidence>
<keyword evidence="6" id="KW-0732">Signal</keyword>
<sequence>MVAGSQYGKLIDRAVRELNVRTELLGFSEDMSRFMNDKHKYKAIIVSGGPESVYGPTAPTFDPNLFKTGIPTFGICYGMQLMCHISEGTVESKEIREDGQLYVEVEDDSELFKGMDKSQRVLLTHGDTVTKIGSGFKITAKSRSTGIISAIENKDRKLYGVQFHPEVNLTDNGRQIFHNFLFGVAGCTGSYTMEDREEQAIDYIRNSIGDKKALVLASGGVDSTVVATLVGKALGAEKVIALHIDNGFMRKNESSKVELALAKLSLRLLVVDASETFYNSTTTIKGVETPKLNSTPQPEEKRKIIGDTFMRVAEVEVAKLGLKPEDIFLVQGTLRPDLIESASHLASKGKADAIKTHHNDTELVRQLREQGRVIEPLKDLHKDEVRALGTKLGLPEDLIWRQPFPGPGLAIRIICSTQPYVDDSFDATNELLNYLLSKGPATPTIETKYKQHIANILQAHGIQDLGISATLLPVKTVGVQGDARSYRYLCALSGSNDWDHLLRLAAIIPQICHNINRVVYVFGEPIVGPVKDITPTLLTPDVIGQVQEADDIVNRHLFDYGLIRSLSQVPCISFPVHFGIPGNRSIAIRTFITNDFMTGVVAKPGVEMPLECLEKMVNDLQRVAGVSRVAYDLTCKPPGTTEWDYNLSDEDILSTLSLEAASCSAFDIDVKRKQLDSNIQKVIDLGTLSQGLAMVLTTNSLHLLKDGQMTNLNAALVRARGSEYRGTLSVDYKVPTAIYVRTGRDLWLTEDIGQTFKFINVSSDITGIDQLELHDTDKKKILLRARTKDCNSLWDCKYDLYLSTDGTSFNIIRKNVGHSIWGYQDIILTQDVRDKTKAFLSGLPDLDLMKTENNGEEWRNVLSNCVGYVTVNNTLLAVQQNGGAYSLHIARNRGEHPLKQAKIPVALPHNVSVYKPAVLILMKPQAYSVVSAADDEVVLHVNHGKDSYGNLYVSDKDLDNFVLSLRNNKRDSRGHSDVLRVSSIPSILLANQISPSPYDPEQATVTKISFNRGGDWQPIPAPARDSAGNDVQCGRGNGNEGCTLNLFGPNEMETYGRLVSPKKSPGILFATGTVGTEIENSLENSKVGTYVSRDAGLSWSHVLPFSTAGTASSHGSILLAADNLKDTNTFYFSWSSGTKWSNCVRSIHALGNGSDPIFMVRGEKNVGGVAVGVVAVVDFKNVHERECSTDDFENWTARTDRSDCIMGATRSFTRRKPESMCLVARSTEEQNTMTPCGCSIYDYECDYCHEKAKGSAVCVEVCAVDVNPPEDCDGTYPVTRGYRLIAGTDCDVEKGLDMRPEQIACPKKGVTPAWVTILLVMLAIFCTIIFFVAAFALFRRNERFNRFVMLATSHLPKRMVDPFRSVEFVRIEQEEETRSGLLLNDDE</sequence>
<dbReference type="InterPro" id="IPR004739">
    <property type="entry name" value="GMP_synth_GATase"/>
</dbReference>
<proteinExistence type="inferred from homology"/>
<dbReference type="InterPro" id="IPR001674">
    <property type="entry name" value="GMP_synth_C"/>
</dbReference>
<gene>
    <name evidence="17" type="ORF">PROFUN_08890</name>
</gene>
<evidence type="ECO:0000256" key="8">
    <source>
        <dbReference type="ARBA" id="ARBA00022741"/>
    </source>
</evidence>
<feature type="transmembrane region" description="Helical" evidence="15">
    <location>
        <begin position="1313"/>
        <end position="1338"/>
    </location>
</feature>
<organism evidence="17 18">
    <name type="scientific">Planoprotostelium fungivorum</name>
    <dbReference type="NCBI Taxonomy" id="1890364"/>
    <lineage>
        <taxon>Eukaryota</taxon>
        <taxon>Amoebozoa</taxon>
        <taxon>Evosea</taxon>
        <taxon>Variosea</taxon>
        <taxon>Cavosteliida</taxon>
        <taxon>Cavosteliaceae</taxon>
        <taxon>Planoprotostelium</taxon>
    </lineage>
</organism>
<dbReference type="SMART" id="SM00602">
    <property type="entry name" value="VPS10"/>
    <property type="match status" value="1"/>
</dbReference>
<keyword evidence="8 14" id="KW-0547">Nucleotide-binding</keyword>
<evidence type="ECO:0000313" key="17">
    <source>
        <dbReference type="EMBL" id="PRP83859.1"/>
    </source>
</evidence>
<evidence type="ECO:0000256" key="9">
    <source>
        <dbReference type="ARBA" id="ARBA00022749"/>
    </source>
</evidence>
<evidence type="ECO:0000256" key="2">
    <source>
        <dbReference type="ARBA" id="ARBA00008251"/>
    </source>
</evidence>
<dbReference type="InterPro" id="IPR031777">
    <property type="entry name" value="Sortilin_C"/>
</dbReference>
<evidence type="ECO:0000256" key="14">
    <source>
        <dbReference type="PROSITE-ProRule" id="PRU00886"/>
    </source>
</evidence>
<dbReference type="Gene3D" id="3.30.60.270">
    <property type="match status" value="1"/>
</dbReference>
<keyword evidence="18" id="KW-1185">Reference proteome</keyword>
<evidence type="ECO:0000256" key="10">
    <source>
        <dbReference type="ARBA" id="ARBA00022755"/>
    </source>
</evidence>
<keyword evidence="5" id="KW-0436">Ligase</keyword>
<dbReference type="FunFam" id="3.40.50.620:FF:000044">
    <property type="entry name" value="GMP synthase [glutamine-hydrolyzing]"/>
    <property type="match status" value="1"/>
</dbReference>
<dbReference type="CDD" id="cd01997">
    <property type="entry name" value="GMP_synthase_C"/>
    <property type="match status" value="1"/>
</dbReference>
<evidence type="ECO:0000256" key="13">
    <source>
        <dbReference type="ARBA" id="ARBA00031356"/>
    </source>
</evidence>
<keyword evidence="15" id="KW-0472">Membrane</keyword>
<feature type="binding site" evidence="14">
    <location>
        <begin position="218"/>
        <end position="224"/>
    </location>
    <ligand>
        <name>ATP</name>
        <dbReference type="ChEBI" id="CHEBI:30616"/>
    </ligand>
</feature>
<dbReference type="Pfam" id="PF00958">
    <property type="entry name" value="GMP_synt_C"/>
    <property type="match status" value="1"/>
</dbReference>
<dbReference type="SUPFAM" id="SSF50939">
    <property type="entry name" value="Sialidases"/>
    <property type="match status" value="1"/>
</dbReference>
<dbReference type="Proteomes" id="UP000241769">
    <property type="component" value="Unassembled WGS sequence"/>
</dbReference>
<evidence type="ECO:0000256" key="11">
    <source>
        <dbReference type="ARBA" id="ARBA00022840"/>
    </source>
</evidence>
<dbReference type="GO" id="GO:0005829">
    <property type="term" value="C:cytosol"/>
    <property type="evidence" value="ECO:0007669"/>
    <property type="project" value="TreeGrafter"/>
</dbReference>
<dbReference type="InterPro" id="IPR031778">
    <property type="entry name" value="Sortilin_N"/>
</dbReference>
<reference evidence="17 18" key="1">
    <citation type="journal article" date="2018" name="Genome Biol. Evol.">
        <title>Multiple Roots of Fruiting Body Formation in Amoebozoa.</title>
        <authorList>
            <person name="Hillmann F."/>
            <person name="Forbes G."/>
            <person name="Novohradska S."/>
            <person name="Ferling I."/>
            <person name="Riege K."/>
            <person name="Groth M."/>
            <person name="Westermann M."/>
            <person name="Marz M."/>
            <person name="Spaller T."/>
            <person name="Winckler T."/>
            <person name="Schaap P."/>
            <person name="Glockner G."/>
        </authorList>
    </citation>
    <scope>NUCLEOTIDE SEQUENCE [LARGE SCALE GENOMIC DNA]</scope>
    <source>
        <strain evidence="17 18">Jena</strain>
    </source>
</reference>
<dbReference type="InterPro" id="IPR017926">
    <property type="entry name" value="GATASE"/>
</dbReference>
<dbReference type="Gene3D" id="3.40.50.620">
    <property type="entry name" value="HUPs"/>
    <property type="match status" value="1"/>
</dbReference>
<dbReference type="EMBL" id="MDYQ01000074">
    <property type="protein sequence ID" value="PRP83859.1"/>
    <property type="molecule type" value="Genomic_DNA"/>
</dbReference>
<evidence type="ECO:0000259" key="16">
    <source>
        <dbReference type="PROSITE" id="PS51553"/>
    </source>
</evidence>
<dbReference type="PANTHER" id="PTHR11922">
    <property type="entry name" value="GMP SYNTHASE-RELATED"/>
    <property type="match status" value="1"/>
</dbReference>
<keyword evidence="9 14" id="KW-0332">GMP biosynthesis</keyword>
<dbReference type="OrthoDB" id="1724632at2759"/>
<keyword evidence="12" id="KW-0315">Glutamine amidotransferase</keyword>
<accession>A0A2P6NIV0</accession>
<dbReference type="STRING" id="1890364.A0A2P6NIV0"/>
<dbReference type="InterPro" id="IPR006581">
    <property type="entry name" value="VPS10"/>
</dbReference>
<evidence type="ECO:0000256" key="4">
    <source>
        <dbReference type="ARBA" id="ARBA00012746"/>
    </source>
</evidence>
<dbReference type="PROSITE" id="PS51553">
    <property type="entry name" value="GMPS_ATP_PPASE"/>
    <property type="match status" value="1"/>
</dbReference>
<dbReference type="Pfam" id="PF15901">
    <property type="entry name" value="Sortilin_C"/>
    <property type="match status" value="1"/>
</dbReference>
<evidence type="ECO:0000256" key="3">
    <source>
        <dbReference type="ARBA" id="ARBA00011738"/>
    </source>
</evidence>
<comment type="pathway">
    <text evidence="1">Purine metabolism; GMP biosynthesis; GMP from XMP (L-Gln route): step 1/1.</text>
</comment>
<dbReference type="GO" id="GO:0003921">
    <property type="term" value="F:GMP synthase activity"/>
    <property type="evidence" value="ECO:0007669"/>
    <property type="project" value="InterPro"/>
</dbReference>
<evidence type="ECO:0000256" key="12">
    <source>
        <dbReference type="ARBA" id="ARBA00022962"/>
    </source>
</evidence>
<dbReference type="InterPro" id="IPR014729">
    <property type="entry name" value="Rossmann-like_a/b/a_fold"/>
</dbReference>
<keyword evidence="7" id="KW-0677">Repeat</keyword>
<dbReference type="GO" id="GO:0005524">
    <property type="term" value="F:ATP binding"/>
    <property type="evidence" value="ECO:0007669"/>
    <property type="project" value="UniProtKB-UniRule"/>
</dbReference>
<feature type="domain" description="GMPS ATP-PPase" evidence="16">
    <location>
        <begin position="191"/>
        <end position="401"/>
    </location>
</feature>
<dbReference type="SUPFAM" id="SSF52402">
    <property type="entry name" value="Adenine nucleotide alpha hydrolases-like"/>
    <property type="match status" value="1"/>
</dbReference>
<dbReference type="GO" id="GO:0016020">
    <property type="term" value="C:membrane"/>
    <property type="evidence" value="ECO:0007669"/>
    <property type="project" value="InterPro"/>
</dbReference>
<evidence type="ECO:0000256" key="5">
    <source>
        <dbReference type="ARBA" id="ARBA00022598"/>
    </source>
</evidence>
<comment type="subunit">
    <text evidence="3">Homodimer.</text>
</comment>
<dbReference type="PRINTS" id="PR00096">
    <property type="entry name" value="GATASE"/>
</dbReference>
<dbReference type="Gene3D" id="3.40.50.880">
    <property type="match status" value="1"/>
</dbReference>
<evidence type="ECO:0000256" key="7">
    <source>
        <dbReference type="ARBA" id="ARBA00022737"/>
    </source>
</evidence>
<protein>
    <recommendedName>
        <fullName evidence="4">GMP synthase (glutamine-hydrolyzing)</fullName>
        <ecNumber evidence="4">6.3.5.2</ecNumber>
    </recommendedName>
    <alternativeName>
        <fullName evidence="13">Glutamine amidotransferase</fullName>
    </alternativeName>
</protein>
<keyword evidence="15" id="KW-1133">Transmembrane helix</keyword>
<evidence type="ECO:0000256" key="15">
    <source>
        <dbReference type="SAM" id="Phobius"/>
    </source>
</evidence>
<keyword evidence="11 14" id="KW-0067">ATP-binding</keyword>
<dbReference type="InterPro" id="IPR029062">
    <property type="entry name" value="Class_I_gatase-like"/>
</dbReference>
<name>A0A2P6NIV0_9EUKA</name>
<dbReference type="Gene3D" id="2.10.70.80">
    <property type="match status" value="1"/>
</dbReference>
<evidence type="ECO:0000313" key="18">
    <source>
        <dbReference type="Proteomes" id="UP000241769"/>
    </source>
</evidence>
<comment type="similarity">
    <text evidence="2">Belongs to the VPS10-related sortilin family.</text>
</comment>
<dbReference type="Pfam" id="PF00117">
    <property type="entry name" value="GATase"/>
    <property type="match status" value="1"/>
</dbReference>
<comment type="caution">
    <text evidence="17">The sequence shown here is derived from an EMBL/GenBank/DDBJ whole genome shotgun (WGS) entry which is preliminary data.</text>
</comment>
<dbReference type="InParanoid" id="A0A2P6NIV0"/>
<dbReference type="Gene3D" id="3.30.300.10">
    <property type="match status" value="2"/>
</dbReference>
<dbReference type="PROSITE" id="PS51273">
    <property type="entry name" value="GATASE_TYPE_1"/>
    <property type="match status" value="1"/>
</dbReference>
<dbReference type="SUPFAM" id="SSF52317">
    <property type="entry name" value="Class I glutamine amidotransferase-like"/>
    <property type="match status" value="1"/>
</dbReference>
<evidence type="ECO:0000256" key="1">
    <source>
        <dbReference type="ARBA" id="ARBA00005153"/>
    </source>
</evidence>
<dbReference type="Pfam" id="PF15902">
    <property type="entry name" value="Sortilin-Vps10"/>
    <property type="match status" value="1"/>
</dbReference>